<dbReference type="RefSeq" id="WP_289216212.1">
    <property type="nucleotide sequence ID" value="NZ_JAPVRC010000005.1"/>
</dbReference>
<dbReference type="InterPro" id="IPR036188">
    <property type="entry name" value="FAD/NAD-bd_sf"/>
</dbReference>
<evidence type="ECO:0000313" key="3">
    <source>
        <dbReference type="Proteomes" id="UP001596494"/>
    </source>
</evidence>
<dbReference type="PANTHER" id="PTHR46313:SF3">
    <property type="entry name" value="PROLYCOPENE ISOMERASE, CHLOROPLASTIC"/>
    <property type="match status" value="1"/>
</dbReference>
<reference evidence="3" key="1">
    <citation type="journal article" date="2019" name="Int. J. Syst. Evol. Microbiol.">
        <title>The Global Catalogue of Microorganisms (GCM) 10K type strain sequencing project: providing services to taxonomists for standard genome sequencing and annotation.</title>
        <authorList>
            <consortium name="The Broad Institute Genomics Platform"/>
            <consortium name="The Broad Institute Genome Sequencing Center for Infectious Disease"/>
            <person name="Wu L."/>
            <person name="Ma J."/>
        </authorList>
    </citation>
    <scope>NUCLEOTIDE SEQUENCE [LARGE SCALE GENOMIC DNA]</scope>
    <source>
        <strain evidence="3">CCUG 73951</strain>
    </source>
</reference>
<organism evidence="2 3">
    <name type="scientific">Halobacillus campisalis</name>
    <dbReference type="NCBI Taxonomy" id="435909"/>
    <lineage>
        <taxon>Bacteria</taxon>
        <taxon>Bacillati</taxon>
        <taxon>Bacillota</taxon>
        <taxon>Bacilli</taxon>
        <taxon>Bacillales</taxon>
        <taxon>Bacillaceae</taxon>
        <taxon>Halobacillus</taxon>
    </lineage>
</organism>
<comment type="caution">
    <text evidence="2">The sequence shown here is derived from an EMBL/GenBank/DDBJ whole genome shotgun (WGS) entry which is preliminary data.</text>
</comment>
<dbReference type="SUPFAM" id="SSF51905">
    <property type="entry name" value="FAD/NAD(P)-binding domain"/>
    <property type="match status" value="1"/>
</dbReference>
<dbReference type="EMBL" id="JBHTBY010000001">
    <property type="protein sequence ID" value="MFC7319467.1"/>
    <property type="molecule type" value="Genomic_DNA"/>
</dbReference>
<dbReference type="InterPro" id="IPR045892">
    <property type="entry name" value="CrtISO-like"/>
</dbReference>
<evidence type="ECO:0000313" key="2">
    <source>
        <dbReference type="EMBL" id="MFC7319467.1"/>
    </source>
</evidence>
<dbReference type="Proteomes" id="UP001596494">
    <property type="component" value="Unassembled WGS sequence"/>
</dbReference>
<dbReference type="Gene3D" id="3.50.50.60">
    <property type="entry name" value="FAD/NAD(P)-binding domain"/>
    <property type="match status" value="2"/>
</dbReference>
<dbReference type="PANTHER" id="PTHR46313">
    <property type="match status" value="1"/>
</dbReference>
<dbReference type="InterPro" id="IPR002937">
    <property type="entry name" value="Amino_oxidase"/>
</dbReference>
<feature type="domain" description="Amine oxidase" evidence="1">
    <location>
        <begin position="14"/>
        <end position="491"/>
    </location>
</feature>
<dbReference type="Pfam" id="PF01593">
    <property type="entry name" value="Amino_oxidase"/>
    <property type="match status" value="1"/>
</dbReference>
<sequence length="495" mass="55148">MEIYDTAIVGAGFGGLAAGAKLSQQGYNVAVFEASNELGGSAGKYERQGYRFQSGATLGMGFEEGGVFDSLYDSLGIEKPPMTLLNPIMDIHLPDRTIHYYRERHEWYLEIDRHFPDVKEQVKAFYDEVFRVGAIVDKLVLELPIFPPRTMSDWLGMLPAVNIDSSRLIPYLTQTIQQRLKKFGLADHSLFVTFLNGELMDSVQTSVDRCPAFLGYAALQTFHKGAYAVHGGLATIAEQLAEFIKQQGGTVFMRHPIYGITEEEGSFRLKTKREKVYKSKQVILNNSAHNLHDTLSAKLAERSYIKKEKEESREAWGAFIIHAGVKEEVFSDTSSLYHQFIDPGNPEGLHDGGQFLLSLSSGEDSGMAPPGMRSLTLSTHTDLAKWWDKEHYDSRKQLMHDRLINIVDHYFKGFSDGLDIVLPGTPVTFQKWLRRNSGKVGGYAPTGRFSWLNSYSVRTGVKNIYQCGDTTFPGAGTLGVTLSGLMAAKLVSKQG</sequence>
<keyword evidence="3" id="KW-1185">Reference proteome</keyword>
<name>A0ABW2JZE0_9BACI</name>
<proteinExistence type="predicted"/>
<evidence type="ECO:0000259" key="1">
    <source>
        <dbReference type="Pfam" id="PF01593"/>
    </source>
</evidence>
<gene>
    <name evidence="2" type="ORF">ACFQMN_01040</name>
</gene>
<protein>
    <submittedName>
        <fullName evidence="2">Phytoene desaturase family protein</fullName>
    </submittedName>
</protein>
<accession>A0ABW2JZE0</accession>